<proteinExistence type="predicted"/>
<dbReference type="KEGG" id="fbm:MQE35_17960"/>
<organism evidence="1 2">
    <name type="scientific">Abyssalbus ytuae</name>
    <dbReference type="NCBI Taxonomy" id="2926907"/>
    <lineage>
        <taxon>Bacteria</taxon>
        <taxon>Pseudomonadati</taxon>
        <taxon>Bacteroidota</taxon>
        <taxon>Flavobacteriia</taxon>
        <taxon>Flavobacteriales</taxon>
        <taxon>Flavobacteriaceae</taxon>
        <taxon>Abyssalbus</taxon>
    </lineage>
</organism>
<evidence type="ECO:0000313" key="2">
    <source>
        <dbReference type="Proteomes" id="UP000831290"/>
    </source>
</evidence>
<dbReference type="PROSITE" id="PS51257">
    <property type="entry name" value="PROKAR_LIPOPROTEIN"/>
    <property type="match status" value="1"/>
</dbReference>
<keyword evidence="2" id="KW-1185">Reference proteome</keyword>
<dbReference type="RefSeq" id="WP_255843193.1">
    <property type="nucleotide sequence ID" value="NZ_CP094358.1"/>
</dbReference>
<name>A0A9E6ZVL6_9FLAO</name>
<evidence type="ECO:0000313" key="1">
    <source>
        <dbReference type="EMBL" id="UOB17611.1"/>
    </source>
</evidence>
<protein>
    <submittedName>
        <fullName evidence="1">Uncharacterized protein</fullName>
    </submittedName>
</protein>
<dbReference type="EMBL" id="CP094358">
    <property type="protein sequence ID" value="UOB17611.1"/>
    <property type="molecule type" value="Genomic_DNA"/>
</dbReference>
<dbReference type="AlphaFoldDB" id="A0A9E6ZVL6"/>
<reference evidence="1" key="1">
    <citation type="submission" date="2022-03" db="EMBL/GenBank/DDBJ databases">
        <title>Description of Abyssus ytuae gen. nov., sp. nov., a novel member of the family Flavobacteriaceae isolated from the sediment of Mariana Trench.</title>
        <authorList>
            <person name="Zhang J."/>
            <person name="Xu X."/>
        </authorList>
    </citation>
    <scope>NUCLEOTIDE SEQUENCE</scope>
    <source>
        <strain evidence="1">MT3330</strain>
    </source>
</reference>
<dbReference type="Proteomes" id="UP000831290">
    <property type="component" value="Chromosome"/>
</dbReference>
<accession>A0A9E6ZVL6</accession>
<gene>
    <name evidence="1" type="ORF">MQE35_17960</name>
</gene>
<sequence>MLKKINFTPVLFCLLLFVTSCEKENQEFETNSSDLPAEIEALLGTFTQKRIASEEEMIKFNEFKANTKSNLAAAVGCSLDSDAGCSSESTAEFLHYVQNCVTYPTPPFGLLNITHTYAGISYYVDGDTDVNCDNYEDDLQAMIDQVISVTGPAYNIIPTVYHVSPCNERSSNNFIIFDLEIWLP</sequence>